<name>A0A0E3YBC9_9BURK</name>
<dbReference type="EMBL" id="CP011253">
    <property type="protein sequence ID" value="AKC69997.1"/>
    <property type="molecule type" value="Genomic_DNA"/>
</dbReference>
<evidence type="ECO:0000313" key="2">
    <source>
        <dbReference type="Proteomes" id="UP000035050"/>
    </source>
</evidence>
<reference evidence="1" key="1">
    <citation type="submission" date="2016-06" db="EMBL/GenBank/DDBJ databases">
        <title>Pandoraea oxalativorans DSM 23570 Genome Sequencing.</title>
        <authorList>
            <person name="Ee R."/>
            <person name="Lim Y.-L."/>
            <person name="Yong D."/>
            <person name="Yin W.-F."/>
            <person name="Chan K.-G."/>
        </authorList>
    </citation>
    <scope>NUCLEOTIDE SEQUENCE</scope>
    <source>
        <strain evidence="1">DSM 23570</strain>
    </source>
</reference>
<dbReference type="HOGENOM" id="CLU_2667712_0_0_4"/>
<proteinExistence type="predicted"/>
<accession>A0A0E3YBC9</accession>
<evidence type="ECO:0000313" key="1">
    <source>
        <dbReference type="EMBL" id="AKC69997.1"/>
    </source>
</evidence>
<gene>
    <name evidence="1" type="ORF">MB84_11705</name>
</gene>
<dbReference type="AlphaFoldDB" id="A0A0E3YBC9"/>
<protein>
    <submittedName>
        <fullName evidence="1">Uncharacterized protein</fullName>
    </submittedName>
</protein>
<dbReference type="Proteomes" id="UP000035050">
    <property type="component" value="Chromosome"/>
</dbReference>
<organism evidence="1 2">
    <name type="scientific">Pandoraea oxalativorans</name>
    <dbReference type="NCBI Taxonomy" id="573737"/>
    <lineage>
        <taxon>Bacteria</taxon>
        <taxon>Pseudomonadati</taxon>
        <taxon>Pseudomonadota</taxon>
        <taxon>Betaproteobacteria</taxon>
        <taxon>Burkholderiales</taxon>
        <taxon>Burkholderiaceae</taxon>
        <taxon>Pandoraea</taxon>
    </lineage>
</organism>
<keyword evidence="2" id="KW-1185">Reference proteome</keyword>
<dbReference type="PATRIC" id="fig|573737.6.peg.3219"/>
<dbReference type="KEGG" id="pox:MB84_11705"/>
<sequence length="75" mass="7964">MAVYFVDPSTSAKVFARSFTIVSDKQINTVVPSISTGQIRVHVVTGGTDATVPAEAKQGFGIGNTIFYSDRVQLA</sequence>